<dbReference type="EMBL" id="LR134201">
    <property type="protein sequence ID" value="VEC00575.1"/>
    <property type="molecule type" value="Genomic_DNA"/>
</dbReference>
<protein>
    <submittedName>
        <fullName evidence="2">Uncharacterized protein</fullName>
    </submittedName>
</protein>
<keyword evidence="1" id="KW-1133">Transmembrane helix</keyword>
<keyword evidence="1" id="KW-0812">Transmembrane</keyword>
<gene>
    <name evidence="2" type="ORF">NCTC11466_03701</name>
</gene>
<evidence type="ECO:0000313" key="2">
    <source>
        <dbReference type="EMBL" id="VEC00575.1"/>
    </source>
</evidence>
<dbReference type="Proteomes" id="UP000274122">
    <property type="component" value="Chromosome"/>
</dbReference>
<proteinExistence type="predicted"/>
<keyword evidence="1" id="KW-0472">Membrane</keyword>
<reference evidence="2 3" key="1">
    <citation type="submission" date="2018-12" db="EMBL/GenBank/DDBJ databases">
        <authorList>
            <consortium name="Pathogen Informatics"/>
        </authorList>
    </citation>
    <scope>NUCLEOTIDE SEQUENCE [LARGE SCALE GENOMIC DNA]</scope>
    <source>
        <strain evidence="2 3">NCTC11466</strain>
    </source>
</reference>
<feature type="transmembrane region" description="Helical" evidence="1">
    <location>
        <begin position="6"/>
        <end position="24"/>
    </location>
</feature>
<accession>A0A447V667</accession>
<evidence type="ECO:0000313" key="3">
    <source>
        <dbReference type="Proteomes" id="UP000274122"/>
    </source>
</evidence>
<sequence length="151" mass="17244">MKKTMIVSFFLLLIATPILLYLFYQSRTISCTNSISLIKERGKLSLITGQKMKDGKGMVTLVGTLYRNDGSRAHISRKIVFDYHYRYDFMIAKSASVEVLSENTVTDEEAKQWISDFFITPGSEISIIFNRISLNTWLIFTNPVPLGICEK</sequence>
<evidence type="ECO:0000256" key="1">
    <source>
        <dbReference type="SAM" id="Phobius"/>
    </source>
</evidence>
<organism evidence="2 3">
    <name type="scientific">Cedecea lapagei</name>
    <dbReference type="NCBI Taxonomy" id="158823"/>
    <lineage>
        <taxon>Bacteria</taxon>
        <taxon>Pseudomonadati</taxon>
        <taxon>Pseudomonadota</taxon>
        <taxon>Gammaproteobacteria</taxon>
        <taxon>Enterobacterales</taxon>
        <taxon>Enterobacteriaceae</taxon>
        <taxon>Cedecea</taxon>
    </lineage>
</organism>
<dbReference type="KEGG" id="clap:NCTC11466_03701"/>
<keyword evidence="3" id="KW-1185">Reference proteome</keyword>
<dbReference type="AlphaFoldDB" id="A0A447V667"/>
<name>A0A447V667_9ENTR</name>
<dbReference type="RefSeq" id="WP_126357461.1">
    <property type="nucleotide sequence ID" value="NZ_LR134201.1"/>
</dbReference>